<evidence type="ECO:0000313" key="2">
    <source>
        <dbReference type="Proteomes" id="UP000198851"/>
    </source>
</evidence>
<dbReference type="STRING" id="1280847.SAMN04488036_10680"/>
<organism evidence="1 2">
    <name type="scientific">Shimia haliotis</name>
    <dbReference type="NCBI Taxonomy" id="1280847"/>
    <lineage>
        <taxon>Bacteria</taxon>
        <taxon>Pseudomonadati</taxon>
        <taxon>Pseudomonadota</taxon>
        <taxon>Alphaproteobacteria</taxon>
        <taxon>Rhodobacterales</taxon>
        <taxon>Roseobacteraceae</taxon>
    </lineage>
</organism>
<dbReference type="EMBL" id="FOSZ01000006">
    <property type="protein sequence ID" value="SFL17828.1"/>
    <property type="molecule type" value="Genomic_DNA"/>
</dbReference>
<reference evidence="2" key="1">
    <citation type="submission" date="2016-10" db="EMBL/GenBank/DDBJ databases">
        <authorList>
            <person name="Varghese N."/>
            <person name="Submissions S."/>
        </authorList>
    </citation>
    <scope>NUCLEOTIDE SEQUENCE [LARGE SCALE GENOMIC DNA]</scope>
    <source>
        <strain evidence="2">DSM 28453</strain>
    </source>
</reference>
<proteinExistence type="predicted"/>
<sequence>MSRRPHPGARRVGWLSDLAPAERMAVRCLRACNRDAGSDTQLTADLAMTLGPARGRNAKAVLSELLDCARTYGRRPLCRHACSCDCLGADEAVFAALISHAMNDEHEEATLLSALLVRPDMAQAFAGLVTEFSFAMSAMVRSAAAHVPQTHALRAVVH</sequence>
<accession>A0A1I4FIS2</accession>
<name>A0A1I4FIS2_9RHOB</name>
<dbReference type="Proteomes" id="UP000198851">
    <property type="component" value="Unassembled WGS sequence"/>
</dbReference>
<gene>
    <name evidence="1" type="ORF">SAMN04488036_10680</name>
</gene>
<dbReference type="OrthoDB" id="7874397at2"/>
<dbReference type="RefSeq" id="WP_093324735.1">
    <property type="nucleotide sequence ID" value="NZ_FOSZ01000006.1"/>
</dbReference>
<dbReference type="AlphaFoldDB" id="A0A1I4FIS2"/>
<keyword evidence="2" id="KW-1185">Reference proteome</keyword>
<protein>
    <submittedName>
        <fullName evidence="1">Uncharacterized protein</fullName>
    </submittedName>
</protein>
<evidence type="ECO:0000313" key="1">
    <source>
        <dbReference type="EMBL" id="SFL17828.1"/>
    </source>
</evidence>